<feature type="transmembrane region" description="Helical" evidence="1">
    <location>
        <begin position="83"/>
        <end position="103"/>
    </location>
</feature>
<keyword evidence="1" id="KW-0812">Transmembrane</keyword>
<feature type="transmembrane region" description="Helical" evidence="1">
    <location>
        <begin position="115"/>
        <end position="136"/>
    </location>
</feature>
<dbReference type="Proteomes" id="UP000521872">
    <property type="component" value="Unassembled WGS sequence"/>
</dbReference>
<evidence type="ECO:0000313" key="3">
    <source>
        <dbReference type="EMBL" id="KAF4622368.1"/>
    </source>
</evidence>
<keyword evidence="4" id="KW-1185">Reference proteome</keyword>
<sequence length="309" mass="34568">MSVPALTILDTQLVQCTLVACGTLLVYDYLCTLDQEIAYAWSPPWSAGTVLFFLNRYLPFVDTLISIKLKLTMSTPETCQREFTVVTWFIVAGIVISESILVLRTVAIWQARRIVLFVLSISCTVTFIPAIVITQIEIHSLKYIPSDIPGCRLASASSIILVAYILLAVSETTIFVLTIIAAHRSLRHSQAQWVIRLYKDGILFYVFMLGISLANIFVPIFAPRIFANWLATPQRVMHSMLCNRVLLLIFKQRSTNMTNRMQGAANPILESFLDEETSASMVIAGPSALGTVTARTEEIELDTIQEEIR</sequence>
<evidence type="ECO:0000313" key="4">
    <source>
        <dbReference type="Proteomes" id="UP000521872"/>
    </source>
</evidence>
<protein>
    <recommendedName>
        <fullName evidence="2">DUF6533 domain-containing protein</fullName>
    </recommendedName>
</protein>
<evidence type="ECO:0000256" key="1">
    <source>
        <dbReference type="SAM" id="Phobius"/>
    </source>
</evidence>
<dbReference type="InterPro" id="IPR045340">
    <property type="entry name" value="DUF6533"/>
</dbReference>
<feature type="transmembrane region" description="Helical" evidence="1">
    <location>
        <begin position="156"/>
        <end position="181"/>
    </location>
</feature>
<dbReference type="Pfam" id="PF20151">
    <property type="entry name" value="DUF6533"/>
    <property type="match status" value="1"/>
</dbReference>
<feature type="domain" description="DUF6533" evidence="2">
    <location>
        <begin position="16"/>
        <end position="61"/>
    </location>
</feature>
<name>A0A8H4R4P7_9AGAR</name>
<keyword evidence="1" id="KW-1133">Transmembrane helix</keyword>
<evidence type="ECO:0000259" key="2">
    <source>
        <dbReference type="Pfam" id="PF20151"/>
    </source>
</evidence>
<feature type="transmembrane region" description="Helical" evidence="1">
    <location>
        <begin position="202"/>
        <end position="222"/>
    </location>
</feature>
<proteinExistence type="predicted"/>
<dbReference type="AlphaFoldDB" id="A0A8H4R4P7"/>
<gene>
    <name evidence="3" type="ORF">D9613_009160</name>
</gene>
<accession>A0A8H4R4P7</accession>
<reference evidence="3 4" key="1">
    <citation type="submission" date="2019-12" db="EMBL/GenBank/DDBJ databases">
        <authorList>
            <person name="Floudas D."/>
            <person name="Bentzer J."/>
            <person name="Ahren D."/>
            <person name="Johansson T."/>
            <person name="Persson P."/>
            <person name="Tunlid A."/>
        </authorList>
    </citation>
    <scope>NUCLEOTIDE SEQUENCE [LARGE SCALE GENOMIC DNA]</scope>
    <source>
        <strain evidence="3 4">CBS 102.39</strain>
    </source>
</reference>
<comment type="caution">
    <text evidence="3">The sequence shown here is derived from an EMBL/GenBank/DDBJ whole genome shotgun (WGS) entry which is preliminary data.</text>
</comment>
<keyword evidence="1" id="KW-0472">Membrane</keyword>
<dbReference type="EMBL" id="JAACJL010000002">
    <property type="protein sequence ID" value="KAF4622368.1"/>
    <property type="molecule type" value="Genomic_DNA"/>
</dbReference>
<organism evidence="3 4">
    <name type="scientific">Agrocybe pediades</name>
    <dbReference type="NCBI Taxonomy" id="84607"/>
    <lineage>
        <taxon>Eukaryota</taxon>
        <taxon>Fungi</taxon>
        <taxon>Dikarya</taxon>
        <taxon>Basidiomycota</taxon>
        <taxon>Agaricomycotina</taxon>
        <taxon>Agaricomycetes</taxon>
        <taxon>Agaricomycetidae</taxon>
        <taxon>Agaricales</taxon>
        <taxon>Agaricineae</taxon>
        <taxon>Strophariaceae</taxon>
        <taxon>Agrocybe</taxon>
    </lineage>
</organism>